<dbReference type="SUPFAM" id="SSF160246">
    <property type="entry name" value="EspE N-terminal domain-like"/>
    <property type="match status" value="1"/>
</dbReference>
<accession>A0ABT5D611</accession>
<dbReference type="RefSeq" id="WP_272137352.1">
    <property type="nucleotide sequence ID" value="NZ_JAQNDM010000002.1"/>
</dbReference>
<evidence type="ECO:0000313" key="3">
    <source>
        <dbReference type="Proteomes" id="UP001221838"/>
    </source>
</evidence>
<dbReference type="InterPro" id="IPR025497">
    <property type="entry name" value="PatA-like_N"/>
</dbReference>
<protein>
    <submittedName>
        <fullName evidence="2">DUF4388 domain-containing protein</fullName>
    </submittedName>
</protein>
<keyword evidence="3" id="KW-1185">Reference proteome</keyword>
<feature type="domain" description="PatA-like N-terminal" evidence="1">
    <location>
        <begin position="62"/>
        <end position="211"/>
    </location>
</feature>
<sequence length="416" mass="45363">MAHVVPPRPKATPRISGEAVALELERPLAAGLSPLRPLAAHFHAPEGMILLREPPDLIGYFAGNLGSLFMEDVFSYVLSGIRSGQLVIQHGSLRRTVSFRDGQVVFATSSERYERLGAVIVQLGLITSEQLTHAIGLVTPSRRLGQVLVTEGTVSESNLYNAMTFLVREVVLNLFEMMEGNFLFLETQPPVADIVKLPERTRDLVIQGIKRGEATNRMRRLYPEDTRVVAGALAVPPGEEALFARVRHGVTLKELRPAYEGSIHAFLTWVEDRLRTGELVVEPLPVASSSLGSFDWGPAPETLGPEDRYNLLLSLVYRALQEVGRDVGMLSSFLDAPPAGLEEAYSGVTLDEDGRVDVALIRNNVASGDEALSRALTLEALDAFVSYALFTAQNALPPDIAGQLSLTYRALQEGLT</sequence>
<dbReference type="Proteomes" id="UP001221838">
    <property type="component" value="Unassembled WGS sequence"/>
</dbReference>
<evidence type="ECO:0000259" key="1">
    <source>
        <dbReference type="Pfam" id="PF14332"/>
    </source>
</evidence>
<dbReference type="Pfam" id="PF14332">
    <property type="entry name" value="DUF4388"/>
    <property type="match status" value="1"/>
</dbReference>
<name>A0ABT5D611_9BACT</name>
<dbReference type="InterPro" id="IPR037257">
    <property type="entry name" value="T2SS_E_N_sf"/>
</dbReference>
<gene>
    <name evidence="2" type="ORF">POL68_11555</name>
</gene>
<comment type="caution">
    <text evidence="2">The sequence shown here is derived from an EMBL/GenBank/DDBJ whole genome shotgun (WGS) entry which is preliminary data.</text>
</comment>
<proteinExistence type="predicted"/>
<organism evidence="2 3">
    <name type="scientific">Stigmatella ashevillensis</name>
    <dbReference type="NCBI Taxonomy" id="2995309"/>
    <lineage>
        <taxon>Bacteria</taxon>
        <taxon>Pseudomonadati</taxon>
        <taxon>Myxococcota</taxon>
        <taxon>Myxococcia</taxon>
        <taxon>Myxococcales</taxon>
        <taxon>Cystobacterineae</taxon>
        <taxon>Archangiaceae</taxon>
        <taxon>Stigmatella</taxon>
    </lineage>
</organism>
<evidence type="ECO:0000313" key="2">
    <source>
        <dbReference type="EMBL" id="MDC0709099.1"/>
    </source>
</evidence>
<reference evidence="2 3" key="1">
    <citation type="submission" date="2022-11" db="EMBL/GenBank/DDBJ databases">
        <title>Minimal conservation of predation-associated metabolite biosynthetic gene clusters underscores biosynthetic potential of Myxococcota including descriptions for ten novel species: Archangium lansinium sp. nov., Myxococcus landrumus sp. nov., Nannocystis bai.</title>
        <authorList>
            <person name="Ahearne A."/>
            <person name="Stevens C."/>
            <person name="Dowd S."/>
        </authorList>
    </citation>
    <scope>NUCLEOTIDE SEQUENCE [LARGE SCALE GENOMIC DNA]</scope>
    <source>
        <strain evidence="2 3">NCWAL01</strain>
    </source>
</reference>
<dbReference type="EMBL" id="JAQNDM010000002">
    <property type="protein sequence ID" value="MDC0709099.1"/>
    <property type="molecule type" value="Genomic_DNA"/>
</dbReference>